<gene>
    <name evidence="6" type="ORF">I6G28_01935</name>
</gene>
<keyword evidence="2" id="KW-0106">Calcium</keyword>
<dbReference type="RefSeq" id="WP_111727355.1">
    <property type="nucleotide sequence ID" value="NZ_CP065726.1"/>
</dbReference>
<evidence type="ECO:0000256" key="2">
    <source>
        <dbReference type="ARBA" id="ARBA00022837"/>
    </source>
</evidence>
<evidence type="ECO:0000256" key="1">
    <source>
        <dbReference type="ARBA" id="ARBA00022723"/>
    </source>
</evidence>
<name>A0A7T3ETT3_NEICI</name>
<evidence type="ECO:0000313" key="7">
    <source>
        <dbReference type="Proteomes" id="UP000594865"/>
    </source>
</evidence>
<dbReference type="NCBIfam" id="NF040838">
    <property type="entry name" value="T4_PilC_Neiss"/>
    <property type="match status" value="1"/>
</dbReference>
<keyword evidence="4" id="KW-0732">Signal</keyword>
<keyword evidence="1" id="KW-0479">Metal-binding</keyword>
<keyword evidence="7" id="KW-1185">Reference proteome</keyword>
<evidence type="ECO:0000256" key="3">
    <source>
        <dbReference type="SAM" id="MobiDB-lite"/>
    </source>
</evidence>
<reference evidence="6 7" key="1">
    <citation type="submission" date="2020-12" db="EMBL/GenBank/DDBJ databases">
        <title>FDA dAtabase for Regulatory Grade micrObial Sequences (FDA-ARGOS): Supporting development and validation of Infectious Disease Dx tests.</title>
        <authorList>
            <person name="Sproer C."/>
            <person name="Gronow S."/>
            <person name="Severitt S."/>
            <person name="Schroder I."/>
            <person name="Tallon L."/>
            <person name="Sadzewicz L."/>
            <person name="Zhao X."/>
            <person name="Boylan J."/>
            <person name="Ott S."/>
            <person name="Bowen H."/>
            <person name="Vavikolanu K."/>
            <person name="Mehta A."/>
            <person name="Aluvathingal J."/>
            <person name="Nadendla S."/>
            <person name="Lowell S."/>
            <person name="Myers T."/>
            <person name="Yan Y."/>
            <person name="Sichtig H."/>
        </authorList>
    </citation>
    <scope>NUCLEOTIDE SEQUENCE [LARGE SCALE GENOMIC DNA]</scope>
    <source>
        <strain evidence="6 7">FDAARGOS_871</strain>
    </source>
</reference>
<organism evidence="6 7">
    <name type="scientific">Neisseria cinerea</name>
    <dbReference type="NCBI Taxonomy" id="483"/>
    <lineage>
        <taxon>Bacteria</taxon>
        <taxon>Pseudomonadati</taxon>
        <taxon>Pseudomonadota</taxon>
        <taxon>Betaproteobacteria</taxon>
        <taxon>Neisseriales</taxon>
        <taxon>Neisseriaceae</taxon>
        <taxon>Neisseria</taxon>
    </lineage>
</organism>
<dbReference type="GeneID" id="84021663"/>
<feature type="chain" id="PRO_5032889481" description="PilY1 beta-propeller domain-containing protein" evidence="4">
    <location>
        <begin position="36"/>
        <end position="1448"/>
    </location>
</feature>
<evidence type="ECO:0000256" key="4">
    <source>
        <dbReference type="SAM" id="SignalP"/>
    </source>
</evidence>
<accession>A0A7T3ETT3</accession>
<protein>
    <recommendedName>
        <fullName evidence="5">PilY1 beta-propeller domain-containing protein</fullName>
    </recommendedName>
</protein>
<evidence type="ECO:0000313" key="6">
    <source>
        <dbReference type="EMBL" id="QPT38338.1"/>
    </source>
</evidence>
<dbReference type="InterPro" id="IPR008707">
    <property type="entry name" value="B-propeller_PilY1"/>
</dbReference>
<sequence length="1448" mass="158832">MKQRYITKNRRRLTAAKPLAASIFVALTASQSAQAIPFRDLPVYLQNTSTVSGTGKVRPNVVFLVDDSNFMNNGAGRTVIQHTFSDGKILIKVRDKNNNNAEIMRTLNPKNLMLDGGCPQITLADGRITEDPRYIDPSNGWCTKPLPPVSLQSIDPVAYQEFKELQIGDGNGGLKLTERLVKVKDALKAVVGKYGANANWGLQTLHNNGGSDTDGVNAAPSDMQSRIDRIKAQYPMVPLTRRYYETVRDRLLPAVKYRCQKSYVVVLTSSKSDTSCHYTNYVFGSSGYSDFAGNLGSYPKNIPATHPQHWKDCLISERKYQKRYPNMMTCPWEAYWDETAAKKQLKGAFPGNYCEAPVGPKLPKAPPATWQDARKEYEAKYGKCEKINQRPGPGYGQKYQDSDDCDARFFYNGDVQLHGMRVANYKLALGEYKKSKGFGANEESRRVHEELCPSGKPNKNGSQNSGLHEFFDKEKDHLRSLFGNLKYTQTNGLTAGEYGQMAAEVLDTIGLAEFAPQFRSTYRSLNGPRYCETENGTLKCKVRITGRLPASISFNANGKNDEQTQFEGMRFPAVLKQSDSWRNNYYNYDWVSDYYYFNPGKPSAGKSEKEKFSNYFGEYFSEHGFDQNQADANGTTRPGMKHLPGAGQCTAGSVDTVLDGDNGMGMFSRALAEKDIKSASDGRDAAGVSWDSDASSDPAGVDFGKQTVQTYTVNFNADEGTVRKEYLRNGASRDNMYYPVTDYKNLTKILDEILGKIQSDTKNTTGGAFSATAPAATGNSIPDLAAAVFLNPTTWSSRLRFYRLDASGYPDKARYVEPSFDNRKTLIKLGNNVYFTDKMDGVSGIGNHTFGIPAKSGNADEWKELLLPWTDRSGNDKALETLSQTKVGGADKYSQKYRVRPDAERHLGDILDSQVVAVGNTDAGNHREFMVTAANDGMVHIFKRGSKAPYDLKLSYIPANIPREDETGNASDLAKTLKDFAHSGYGNHPAHTYGVNGGFVVRQADVDGQKRVFMFGAMGQGGRGAYALDIGAVNGSQDAWNVTVPLFDAVDKDMGYTVGMPQMGRTYNNKSGYSGFLAGGYHTDAVQSNANKTALYVYDMFGKTLIRRIDVPTGMGGLSSPTLVDTDFDGVVDVVYAGDRGGNMYRFNVVDSDPSKWNYSIVYRGNPSQPITAAPAVSRRESNKYVVIFGTGSDLTAADTVSQATQSVYGIFDDVSWDSKNGGPKTAPNARGNELVKQNVSKNNDLIFLSNNEIDEKTKKGWKIDLAPGERVTLKPNMILRTAVVTIRNYTKKTVMTGASATGDLCIPDTQNSNTSTETTILAVNAEDGGGLTPRKTRLIPPAINNGGNNTSNCKNINGKIMCPNGYTFPGPLVPTYLDGKKIGDPPTSPDGDTGGSGNDDGPPDTVPNNKCFTSKGKRTLLMNNMSNLDVVGPLCGMKRISWREIFF</sequence>
<dbReference type="Proteomes" id="UP000594865">
    <property type="component" value="Chromosome"/>
</dbReference>
<dbReference type="Pfam" id="PF05567">
    <property type="entry name" value="T4P_PilY1"/>
    <property type="match status" value="1"/>
</dbReference>
<feature type="region of interest" description="Disordered" evidence="3">
    <location>
        <begin position="1378"/>
        <end position="1409"/>
    </location>
</feature>
<feature type="domain" description="PilY1 beta-propeller" evidence="5">
    <location>
        <begin position="930"/>
        <end position="1252"/>
    </location>
</feature>
<evidence type="ECO:0000259" key="5">
    <source>
        <dbReference type="Pfam" id="PF05567"/>
    </source>
</evidence>
<dbReference type="GO" id="GO:0046872">
    <property type="term" value="F:metal ion binding"/>
    <property type="evidence" value="ECO:0007669"/>
    <property type="project" value="UniProtKB-KW"/>
</dbReference>
<feature type="signal peptide" evidence="4">
    <location>
        <begin position="1"/>
        <end position="35"/>
    </location>
</feature>
<dbReference type="EMBL" id="CP065726">
    <property type="protein sequence ID" value="QPT38338.1"/>
    <property type="molecule type" value="Genomic_DNA"/>
</dbReference>
<proteinExistence type="predicted"/>